<dbReference type="EMBL" id="JBIAJP010000010">
    <property type="protein sequence ID" value="MFF0007671.1"/>
    <property type="molecule type" value="Genomic_DNA"/>
</dbReference>
<evidence type="ECO:0000256" key="1">
    <source>
        <dbReference type="SAM" id="MobiDB-lite"/>
    </source>
</evidence>
<evidence type="ECO:0000313" key="4">
    <source>
        <dbReference type="Proteomes" id="UP001601422"/>
    </source>
</evidence>
<reference evidence="3 4" key="1">
    <citation type="submission" date="2024-10" db="EMBL/GenBank/DDBJ databases">
        <title>The Natural Products Discovery Center: Release of the First 8490 Sequenced Strains for Exploring Actinobacteria Biosynthetic Diversity.</title>
        <authorList>
            <person name="Kalkreuter E."/>
            <person name="Kautsar S.A."/>
            <person name="Yang D."/>
            <person name="Bader C.D."/>
            <person name="Teijaro C.N."/>
            <person name="Fluegel L."/>
            <person name="Davis C.M."/>
            <person name="Simpson J.R."/>
            <person name="Lauterbach L."/>
            <person name="Steele A.D."/>
            <person name="Gui C."/>
            <person name="Meng S."/>
            <person name="Li G."/>
            <person name="Viehrig K."/>
            <person name="Ye F."/>
            <person name="Su P."/>
            <person name="Kiefer A.F."/>
            <person name="Nichols A."/>
            <person name="Cepeda A.J."/>
            <person name="Yan W."/>
            <person name="Fan B."/>
            <person name="Jiang Y."/>
            <person name="Adhikari A."/>
            <person name="Zheng C.-J."/>
            <person name="Schuster L."/>
            <person name="Cowan T.M."/>
            <person name="Smanski M.J."/>
            <person name="Chevrette M.G."/>
            <person name="De Carvalho L.P.S."/>
            <person name="Shen B."/>
        </authorList>
    </citation>
    <scope>NUCLEOTIDE SEQUENCE [LARGE SCALE GENOMIC DNA]</scope>
    <source>
        <strain evidence="3 4">NPDC005497</strain>
    </source>
</reference>
<proteinExistence type="predicted"/>
<evidence type="ECO:0000256" key="2">
    <source>
        <dbReference type="SAM" id="Phobius"/>
    </source>
</evidence>
<dbReference type="RefSeq" id="WP_389832934.1">
    <property type="nucleotide sequence ID" value="NZ_JBIAJP010000010.1"/>
</dbReference>
<evidence type="ECO:0000313" key="3">
    <source>
        <dbReference type="EMBL" id="MFF0007671.1"/>
    </source>
</evidence>
<dbReference type="Proteomes" id="UP001601422">
    <property type="component" value="Unassembled WGS sequence"/>
</dbReference>
<feature type="transmembrane region" description="Helical" evidence="2">
    <location>
        <begin position="20"/>
        <end position="38"/>
    </location>
</feature>
<keyword evidence="2" id="KW-0812">Transmembrane</keyword>
<feature type="compositionally biased region" description="Basic and acidic residues" evidence="1">
    <location>
        <begin position="116"/>
        <end position="126"/>
    </location>
</feature>
<feature type="region of interest" description="Disordered" evidence="1">
    <location>
        <begin position="116"/>
        <end position="177"/>
    </location>
</feature>
<gene>
    <name evidence="3" type="ORF">ACFYQT_30130</name>
</gene>
<sequence>MHHIARTAPVVGTTRPRSPVTAVLAVVVAVLAVLGLVTPPPGAPGTGPSAHVTSADHLRYGGTRTAANHLRYDGTRTAANHARYDGTRTAANHARYDMACADDGCDAARVVRAAGRHEQPHGEHPTPRGPSGTCDRSAHAIPFRLPNPHGPPTRRVPASQPHVAQDQGRAPPVFSGT</sequence>
<protein>
    <submittedName>
        <fullName evidence="3">Uncharacterized protein</fullName>
    </submittedName>
</protein>
<keyword evidence="2" id="KW-1133">Transmembrane helix</keyword>
<organism evidence="3 4">
    <name type="scientific">Streptomyces tibetensis</name>
    <dbReference type="NCBI Taxonomy" id="2382123"/>
    <lineage>
        <taxon>Bacteria</taxon>
        <taxon>Bacillati</taxon>
        <taxon>Actinomycetota</taxon>
        <taxon>Actinomycetes</taxon>
        <taxon>Kitasatosporales</taxon>
        <taxon>Streptomycetaceae</taxon>
        <taxon>Streptomyces</taxon>
    </lineage>
</organism>
<accession>A0ABW6N326</accession>
<comment type="caution">
    <text evidence="3">The sequence shown here is derived from an EMBL/GenBank/DDBJ whole genome shotgun (WGS) entry which is preliminary data.</text>
</comment>
<keyword evidence="2" id="KW-0472">Membrane</keyword>
<keyword evidence="4" id="KW-1185">Reference proteome</keyword>
<name>A0ABW6N326_9ACTN</name>